<feature type="region of interest" description="Disordered" evidence="1">
    <location>
        <begin position="1"/>
        <end position="50"/>
    </location>
</feature>
<feature type="region of interest" description="Disordered" evidence="1">
    <location>
        <begin position="969"/>
        <end position="1010"/>
    </location>
</feature>
<feature type="compositionally biased region" description="Low complexity" evidence="1">
    <location>
        <begin position="773"/>
        <end position="782"/>
    </location>
</feature>
<feature type="compositionally biased region" description="Basic residues" evidence="1">
    <location>
        <begin position="981"/>
        <end position="997"/>
    </location>
</feature>
<feature type="compositionally biased region" description="Low complexity" evidence="1">
    <location>
        <begin position="998"/>
        <end position="1010"/>
    </location>
</feature>
<dbReference type="GeneID" id="22577463"/>
<feature type="compositionally biased region" description="Low complexity" evidence="1">
    <location>
        <begin position="860"/>
        <end position="870"/>
    </location>
</feature>
<sequence>MSGTTSSPKGPRRSRDVPANSSCRSVSQASGLSSVHGSRSSRSGLYTKDGVKFSPTRRKFRGMRGNLQEHCTAHICRFSPYRPPSAVILDPYPNSSINSLCVVGLTTLVTVHRTGVRLYRERQLPALDTSAAQPTSQSSSTLGMVANRISSSAAVPRASAAAVLPGACSATGVFELIETRQRFQVRESYLCAAMQPVLVDGVLFLSKWSRYFSIASGSDRVVHGVSVMSSGAHFCLGHTQHQTNKVVCMQCTQVALEPCHPLSLTPAVVSVDEVGTVVLFDVEKEAAAVLERAPLWYRQTNARPKEKRMAAEGSKFTSTTGDSGAQACRGPRQAPLQQQYLTPEEEDHVLSTMEKASMSERIFYHLEHGVATRVALVGPCVELCNRCHNAFSRASSSSGGYRLVSVYLSSRARDVPADAVQPEQLMDGEGDGAAELNTVLLRVLWGPRRAFVLEEVSLVQEVAPTRVCDAGIAIYAPPYQVGIPMTVILARPALELWSLCGCTGDLIETRRVYAANSDVPRPGCRLAVSEFFLHWVPLGRHRLVVEEGAESEEERSWSCTAAVTNSGTVLLLGSAPMPVARKALGAAALVAAPHVGDPWRVAMEKELAVESFKDTDLEAWLDDIRSPPSRSSSSAVAESGSTAPAATNAAEAPAEESTAAYNNNNVSADHHAVTFPYTVLMELYAPQRPYNSRKRESTSSTPTGVLSVLPDWAANRLLLFMADHEVLLSVPLPFAERVGTLTDAPQHDADDCKVSDVAAEPLAATNEVDGTPSSSSAAQTHHATQEEAQAGGVAQYLRGATRKALAAASQDWSSSVQRWTPSTSSYFSYFEGAGCATTKASPLYKPQSTEAQSSVADNRAAAPSSGAAAGSLSTTVAASSNESYRFFSLTRPLMAALFQLTGDSDEPAPPTVVRVPLKETVSSVKSEATAPNIELLAPPVQQGSSGDIAPPPPCPVSLAAYAVGQHSGSRHCHRYHDSSRKSSKAGSSRHCRTRASQHSRSGTRTSSTAAAHTVTIEDGAEVQVSYISAQIAMLKKESEERSGSCASETGSTEDEAHRARHESVSTGSRWWYALCHITEVEEPLKRNALLYAWKDEHNDLYIRFSVEQDDLRQREAADERDGHGVFFSPRGESGSVSPVVSKRSRREARPRLMLYRPAEVEDGVHSVGFLSQYKAVLQKRAATSSCGNGFDFSSYFSTLQVPQHVLDVQERDKCWLELEDLRLQQARDLASLHPYDVVTVFQNEERSTAKDAEWRLHATFPYDDAQDGHVVDLQQLNRTALGNLAAAAASEWRWADASETKMWAKDYGLARCSVNRVKSLMKDLKDWEVGPWAYATRWPSREEELRGDSGFMWSTSESPEHTCRRRRLSRLRINIAELKRHTELTASHQRELEELREALGL</sequence>
<dbReference type="RefSeq" id="XP_010701427.1">
    <property type="nucleotide sequence ID" value="XM_010703125.1"/>
</dbReference>
<feature type="region of interest" description="Disordered" evidence="1">
    <location>
        <begin position="307"/>
        <end position="333"/>
    </location>
</feature>
<feature type="compositionally biased region" description="Polar residues" evidence="1">
    <location>
        <begin position="19"/>
        <end position="29"/>
    </location>
</feature>
<dbReference type="EMBL" id="CP009400">
    <property type="protein sequence ID" value="AIO00627.1"/>
    <property type="molecule type" value="Genomic_DNA"/>
</dbReference>
<feature type="region of interest" description="Disordered" evidence="1">
    <location>
        <begin position="1038"/>
        <end position="1061"/>
    </location>
</feature>
<dbReference type="eggNOG" id="ENOG502RC4X">
    <property type="taxonomic scope" value="Eukaryota"/>
</dbReference>
<dbReference type="VEuPathDB" id="TriTrypDB:LPMP_310370"/>
<reference evidence="2 3" key="1">
    <citation type="journal article" date="2015" name="Sci. Rep.">
        <title>The genome of Leishmania panamensis: insights into genomics of the L. (Viannia) subgenus.</title>
        <authorList>
            <person name="Llanes A."/>
            <person name="Restrepo C.M."/>
            <person name="Vecchio G.D."/>
            <person name="Anguizola F.J."/>
            <person name="Lleonart R."/>
        </authorList>
    </citation>
    <scope>NUCLEOTIDE SEQUENCE [LARGE SCALE GENOMIC DNA]</scope>
    <source>
        <strain evidence="2 3">MHOM/PA/94/PSC-1</strain>
    </source>
</reference>
<feature type="region of interest" description="Disordered" evidence="1">
    <location>
        <begin position="623"/>
        <end position="656"/>
    </location>
</feature>
<proteinExistence type="predicted"/>
<name>A0A088SFQ8_LEIPA</name>
<dbReference type="KEGG" id="lpan:LPMP_310370"/>
<gene>
    <name evidence="2" type="ORF">LPMP_310370</name>
</gene>
<feature type="compositionally biased region" description="Low complexity" evidence="1">
    <location>
        <begin position="641"/>
        <end position="656"/>
    </location>
</feature>
<keyword evidence="3" id="KW-1185">Reference proteome</keyword>
<evidence type="ECO:0000313" key="2">
    <source>
        <dbReference type="EMBL" id="AIO00627.1"/>
    </source>
</evidence>
<evidence type="ECO:0000256" key="1">
    <source>
        <dbReference type="SAM" id="MobiDB-lite"/>
    </source>
</evidence>
<protein>
    <submittedName>
        <fullName evidence="2">Uncharacterized protein</fullName>
    </submittedName>
</protein>
<feature type="region of interest" description="Disordered" evidence="1">
    <location>
        <begin position="848"/>
        <end position="870"/>
    </location>
</feature>
<feature type="region of interest" description="Disordered" evidence="1">
    <location>
        <begin position="765"/>
        <end position="788"/>
    </location>
</feature>
<evidence type="ECO:0000313" key="3">
    <source>
        <dbReference type="Proteomes" id="UP000063063"/>
    </source>
</evidence>
<accession>A0A088SFQ8</accession>
<feature type="compositionally biased region" description="Low complexity" evidence="1">
    <location>
        <begin position="30"/>
        <end position="45"/>
    </location>
</feature>
<dbReference type="OrthoDB" id="273429at2759"/>
<organism evidence="2 3">
    <name type="scientific">Leishmania panamensis</name>
    <dbReference type="NCBI Taxonomy" id="5679"/>
    <lineage>
        <taxon>Eukaryota</taxon>
        <taxon>Discoba</taxon>
        <taxon>Euglenozoa</taxon>
        <taxon>Kinetoplastea</taxon>
        <taxon>Metakinetoplastina</taxon>
        <taxon>Trypanosomatida</taxon>
        <taxon>Trypanosomatidae</taxon>
        <taxon>Leishmaniinae</taxon>
        <taxon>Leishmania</taxon>
        <taxon>Leishmania guyanensis species complex</taxon>
    </lineage>
</organism>
<dbReference type="Proteomes" id="UP000063063">
    <property type="component" value="Chromosome 31"/>
</dbReference>
<dbReference type="VEuPathDB" id="TriTrypDB:LPAL13_310008700"/>